<feature type="transmembrane region" description="Helical" evidence="2">
    <location>
        <begin position="73"/>
        <end position="94"/>
    </location>
</feature>
<proteinExistence type="predicted"/>
<keyword evidence="2" id="KW-1133">Transmembrane helix</keyword>
<evidence type="ECO:0000256" key="1">
    <source>
        <dbReference type="SAM" id="MobiDB-lite"/>
    </source>
</evidence>
<name>A0ABX2QFY9_9HYPH</name>
<dbReference type="EMBL" id="JABXYK010000009">
    <property type="protein sequence ID" value="NVP56694.1"/>
    <property type="molecule type" value="Genomic_DNA"/>
</dbReference>
<evidence type="ECO:0000313" key="4">
    <source>
        <dbReference type="Proteomes" id="UP000659172"/>
    </source>
</evidence>
<organism evidence="3 4">
    <name type="scientific">Mycoplana rhizolycopersici</name>
    <dbReference type="NCBI Taxonomy" id="2746702"/>
    <lineage>
        <taxon>Bacteria</taxon>
        <taxon>Pseudomonadati</taxon>
        <taxon>Pseudomonadota</taxon>
        <taxon>Alphaproteobacteria</taxon>
        <taxon>Hyphomicrobiales</taxon>
        <taxon>Rhizobiaceae</taxon>
        <taxon>Mycoplana</taxon>
    </lineage>
</organism>
<gene>
    <name evidence="3" type="ORF">HV823_15675</name>
</gene>
<reference evidence="3 4" key="1">
    <citation type="submission" date="2020-06" db="EMBL/GenBank/DDBJ databases">
        <title>Rhizobium sp.nov. isolated from the tomato plant.</title>
        <authorList>
            <person name="Thin K.K."/>
            <person name="Zhang X."/>
            <person name="He S."/>
        </authorList>
    </citation>
    <scope>NUCLEOTIDE SEQUENCE [LARGE SCALE GENOMIC DNA]</scope>
    <source>
        <strain evidence="3 4">DBTS2</strain>
    </source>
</reference>
<sequence>MAELDAQTQLQSLREEIDRLRKEMSAQASEVVDEARDRAGRAGKSVRAAARQGAGYVRSEGAAVAGAAREHPAAVSTLVLVAGLAGVALGYLLASASEQPSRSSRYWR</sequence>
<keyword evidence="4" id="KW-1185">Reference proteome</keyword>
<dbReference type="Proteomes" id="UP000659172">
    <property type="component" value="Unassembled WGS sequence"/>
</dbReference>
<evidence type="ECO:0000313" key="3">
    <source>
        <dbReference type="EMBL" id="NVP56694.1"/>
    </source>
</evidence>
<comment type="caution">
    <text evidence="3">The sequence shown here is derived from an EMBL/GenBank/DDBJ whole genome shotgun (WGS) entry which is preliminary data.</text>
</comment>
<keyword evidence="2" id="KW-0472">Membrane</keyword>
<protein>
    <recommendedName>
        <fullName evidence="5">DUF3618 domain-containing protein</fullName>
    </recommendedName>
</protein>
<keyword evidence="2" id="KW-0812">Transmembrane</keyword>
<feature type="region of interest" description="Disordered" evidence="1">
    <location>
        <begin position="25"/>
        <end position="44"/>
    </location>
</feature>
<evidence type="ECO:0008006" key="5">
    <source>
        <dbReference type="Google" id="ProtNLM"/>
    </source>
</evidence>
<accession>A0ABX2QFY9</accession>
<dbReference type="RefSeq" id="WP_176950671.1">
    <property type="nucleotide sequence ID" value="NZ_JABXYK010000009.1"/>
</dbReference>
<evidence type="ECO:0000256" key="2">
    <source>
        <dbReference type="SAM" id="Phobius"/>
    </source>
</evidence>